<dbReference type="Gene3D" id="1.20.5.4820">
    <property type="match status" value="1"/>
</dbReference>
<proteinExistence type="inferred from homology"/>
<dbReference type="InterPro" id="IPR029058">
    <property type="entry name" value="AB_hydrolase_fold"/>
</dbReference>
<dbReference type="GO" id="GO:0007015">
    <property type="term" value="P:actin filament organization"/>
    <property type="evidence" value="ECO:0007669"/>
    <property type="project" value="TreeGrafter"/>
</dbReference>
<dbReference type="Gene3D" id="1.20.120.720">
    <property type="entry name" value="Myosin VI head, motor domain, U50 subdomain"/>
    <property type="match status" value="1"/>
</dbReference>
<organism evidence="10">
    <name type="scientific">Arcella intermedia</name>
    <dbReference type="NCBI Taxonomy" id="1963864"/>
    <lineage>
        <taxon>Eukaryota</taxon>
        <taxon>Amoebozoa</taxon>
        <taxon>Tubulinea</taxon>
        <taxon>Elardia</taxon>
        <taxon>Arcellinida</taxon>
        <taxon>Sphaerothecina</taxon>
        <taxon>Arcellidae</taxon>
        <taxon>Arcella</taxon>
    </lineage>
</organism>
<feature type="compositionally biased region" description="Low complexity" evidence="8">
    <location>
        <begin position="950"/>
        <end position="1031"/>
    </location>
</feature>
<dbReference type="SMART" id="SM00242">
    <property type="entry name" value="MYSc"/>
    <property type="match status" value="1"/>
</dbReference>
<evidence type="ECO:0000259" key="9">
    <source>
        <dbReference type="PROSITE" id="PS51456"/>
    </source>
</evidence>
<feature type="binding site" evidence="6">
    <location>
        <begin position="16"/>
        <end position="23"/>
    </location>
    <ligand>
        <name>ATP</name>
        <dbReference type="ChEBI" id="CHEBI:30616"/>
    </ligand>
</feature>
<dbReference type="SUPFAM" id="SSF52540">
    <property type="entry name" value="P-loop containing nucleoside triphosphate hydrolases"/>
    <property type="match status" value="1"/>
</dbReference>
<evidence type="ECO:0000256" key="8">
    <source>
        <dbReference type="SAM" id="MobiDB-lite"/>
    </source>
</evidence>
<protein>
    <recommendedName>
        <fullName evidence="9">Myosin motor domain-containing protein</fullName>
    </recommendedName>
</protein>
<feature type="compositionally biased region" description="Polar residues" evidence="8">
    <location>
        <begin position="893"/>
        <end position="907"/>
    </location>
</feature>
<sequence length="1736" mass="199943">MTLKETRKAQSIVISGESGSGKTEATKIFLNFLTEASKTEKKKDELHLADRIQATNPIMEAFGNAKTTRNNNSSRFGKFIKIIFEDDVICGAQIDNYLLEKTRVISQALEERNYHIFYQIINYTSQEQQEKYRIINDASKYEYMKNGNLQLPHSSADYNDEKEFQKVLSGFKTLGFTDQEVDNIFEILSAVLWLGNTKFTADSSDASELVDSEALNNFCSLLGFAPAKVKEALTREKLQIAMRSSTNIKILTALKAYEYRDAFAKALYSGLFDWLVNKLNNQLKGNATSNDVFIGVLDIYGFEDFKPKKQSRPSGTRKQGGEESKEARNSIEQFLINFANEKLHQQFIHHMFKSEQEDYEKEGIRWDTIKLNDNSGCINLIEKIITLLRDKAKIARVKDEDIAAELRKTHGPNTNFAKPTNDDGIDAIGIAHYAGPVIYNMEQWMDKNGDNISGDIVRLMATSSNKIVQQFYPSAEPESAPTPQASPFGGRQPKAQASAAPAKKSVCERFKDDLSRLVEVLSSSERYYVRCLKPNDLKSPKLFDSPKLMQQLKCNGVFETVTLRKKGFSSRIPYESFADRFWICLGDKRNRSGIEEFLSKLLTGENASFWSTGNTKVFLKDKAVQLIQMEQKKAWGDKVVKAQAFIRGYYQATKFKLKKEAAIKIQAIAKKLANEKHFKISQQRVVKIQNLVRTAHAISKLREYQLEYALKVKSSIKIQSHVRRFFAVVQFERLKEEKRRREEEERRRIEEEKKRKEEEQRIKAQEEEKRRKDAEKKEAERKEAEKKEAERKEAEKEAKRKEAERKEAEKKESERKENERKSQTGRKSEKKDEKKHSTKTETDKNVSFGNADKESSGAPEEPAVPKVKEITLEEHFQQRAKDNLIPTPRNRMRTSSRTPRGTVTSPITEKPQPPNYDNDIDNTTIEVPVISVPEVVSPTTKSNSSKEKQPNSSSSKNTAANNTDTSTSTTSTKNTTNNVPNITLNNTPYNNLINIPTTNTPTTPYKPSNTNTTDSNPATSLATKTTSTPTPQKFSLQLPTKPGTSSGAVTPRSTPREVLIQREEEYNKRLKLLEAQKEERRISFEKELNQVRRQEENRFIEESKEEELRSKKAEEEEMERRKRAALKEEKKRLNYEMEEKRQKELFELKKETEKKTFEAVVVQKEKDWMEQENLLYLKELLDLAIFLAGDSCNMTEEEMIETQKFILSVFNNESDVSTEILSIFFKKNLTLETMLSWIDPVQELKNLRLPNDRLYKLDKQLELLRTQQLKSRSMEICVSILKAAVTLHPQTSGLSNWFSNPNLYVRCDARESRQSVQRISRFRTKNFEGLNPVWCNAEGVATPFNIVIPEGWNLWIEVCDSNWTLDNVVAETWLTWEQLHKLTTGHRYLTLKFIEIKENNENEYLLGHYVGEILLNFDNFSPKPIRWNSDILGSDFQNIQFKLLPDGFHISPLTATLTRPQSNKARNAILYLHDFSDYFWQEDMAYNFLKNGFSFYALDLRKYGRSKDEGARPNWMEGITDYYEEVHWAISIMKAEGMEKISLGGLGFGGVIATFFSIDHPSLIQSLLLLNPQFTFTTKSWTKLVSNSKSWLGNINPLHKDMQFSLLHHQSLHTEQKGKWNWDLSLKPLNGWPLYAGWVDILQKSIAELLKKNAKLQVPLLLLLSEQTFELERWDKSLQESDMFLEADKVEDIAKQLSPKLSCHRIPHAGHDILHSNPDVVQQAYSQIWSFLSQLS</sequence>
<evidence type="ECO:0000256" key="2">
    <source>
        <dbReference type="ARBA" id="ARBA00022840"/>
    </source>
</evidence>
<dbReference type="Gene3D" id="3.40.850.10">
    <property type="entry name" value="Kinesin motor domain"/>
    <property type="match status" value="1"/>
</dbReference>
<evidence type="ECO:0000256" key="5">
    <source>
        <dbReference type="ARBA" id="ARBA00023203"/>
    </source>
</evidence>
<keyword evidence="7" id="KW-0175">Coiled coil</keyword>
<dbReference type="PANTHER" id="PTHR13140">
    <property type="entry name" value="MYOSIN"/>
    <property type="match status" value="1"/>
</dbReference>
<feature type="compositionally biased region" description="Basic and acidic residues" evidence="8">
    <location>
        <begin position="742"/>
        <end position="844"/>
    </location>
</feature>
<keyword evidence="4 6" id="KW-0505">Motor protein</keyword>
<dbReference type="Gene3D" id="3.40.50.1820">
    <property type="entry name" value="alpha/beta hydrolase"/>
    <property type="match status" value="1"/>
</dbReference>
<dbReference type="InterPro" id="IPR001609">
    <property type="entry name" value="Myosin_head_motor_dom-like"/>
</dbReference>
<feature type="compositionally biased region" description="Low complexity" evidence="8">
    <location>
        <begin position="924"/>
        <end position="943"/>
    </location>
</feature>
<reference evidence="10" key="1">
    <citation type="journal article" date="2020" name="J. Eukaryot. Microbiol.">
        <title>De novo Sequencing, Assembly and Annotation of the Transcriptome for the Free-Living Testate Amoeba Arcella intermedia.</title>
        <authorList>
            <person name="Ribeiro G.M."/>
            <person name="Porfirio-Sousa A.L."/>
            <person name="Maurer-Alcala X.X."/>
            <person name="Katz L.A."/>
            <person name="Lahr D.J.G."/>
        </authorList>
    </citation>
    <scope>NUCLEOTIDE SEQUENCE</scope>
</reference>
<feature type="compositionally biased region" description="Polar residues" evidence="8">
    <location>
        <begin position="1032"/>
        <end position="1053"/>
    </location>
</feature>
<feature type="compositionally biased region" description="Low complexity" evidence="8">
    <location>
        <begin position="492"/>
        <end position="502"/>
    </location>
</feature>
<keyword evidence="3 6" id="KW-0518">Myosin</keyword>
<dbReference type="EMBL" id="GIBP01000021">
    <property type="protein sequence ID" value="NDV28990.1"/>
    <property type="molecule type" value="Transcribed_RNA"/>
</dbReference>
<dbReference type="GO" id="GO:0051015">
    <property type="term" value="F:actin filament binding"/>
    <property type="evidence" value="ECO:0007669"/>
    <property type="project" value="TreeGrafter"/>
</dbReference>
<evidence type="ECO:0000256" key="6">
    <source>
        <dbReference type="PROSITE-ProRule" id="PRU00782"/>
    </source>
</evidence>
<evidence type="ECO:0000256" key="1">
    <source>
        <dbReference type="ARBA" id="ARBA00022741"/>
    </source>
</evidence>
<feature type="region of interest" description="Disordered" evidence="8">
    <location>
        <begin position="742"/>
        <end position="1054"/>
    </location>
</feature>
<dbReference type="CDD" id="cd00124">
    <property type="entry name" value="MYSc"/>
    <property type="match status" value="1"/>
</dbReference>
<dbReference type="PANTHER" id="PTHR13140:SF706">
    <property type="entry name" value="DILUTE CLASS UNCONVENTIONAL MYOSIN, ISOFORM C"/>
    <property type="match status" value="1"/>
</dbReference>
<dbReference type="InterPro" id="IPR036961">
    <property type="entry name" value="Kinesin_motor_dom_sf"/>
</dbReference>
<name>A0A6B2KVZ5_9EUKA</name>
<dbReference type="SUPFAM" id="SSF53474">
    <property type="entry name" value="alpha/beta-Hydrolases"/>
    <property type="match status" value="1"/>
</dbReference>
<keyword evidence="2 6" id="KW-0067">ATP-binding</keyword>
<evidence type="ECO:0000256" key="3">
    <source>
        <dbReference type="ARBA" id="ARBA00023123"/>
    </source>
</evidence>
<accession>A0A6B2KVZ5</accession>
<dbReference type="Gene3D" id="1.20.58.530">
    <property type="match status" value="1"/>
</dbReference>
<dbReference type="GO" id="GO:0016020">
    <property type="term" value="C:membrane"/>
    <property type="evidence" value="ECO:0007669"/>
    <property type="project" value="TreeGrafter"/>
</dbReference>
<dbReference type="Gene3D" id="1.10.10.820">
    <property type="match status" value="1"/>
</dbReference>
<dbReference type="GO" id="GO:0005524">
    <property type="term" value="F:ATP binding"/>
    <property type="evidence" value="ECO:0007669"/>
    <property type="project" value="UniProtKB-UniRule"/>
</dbReference>
<evidence type="ECO:0000256" key="4">
    <source>
        <dbReference type="ARBA" id="ARBA00023175"/>
    </source>
</evidence>
<dbReference type="PRINTS" id="PR00193">
    <property type="entry name" value="MYOSINHEAVY"/>
</dbReference>
<dbReference type="GO" id="GO:0005737">
    <property type="term" value="C:cytoplasm"/>
    <property type="evidence" value="ECO:0007669"/>
    <property type="project" value="TreeGrafter"/>
</dbReference>
<feature type="region of interest" description="Disordered" evidence="8">
    <location>
        <begin position="473"/>
        <end position="502"/>
    </location>
</feature>
<dbReference type="GO" id="GO:0000146">
    <property type="term" value="F:microfilament motor activity"/>
    <property type="evidence" value="ECO:0007669"/>
    <property type="project" value="TreeGrafter"/>
</dbReference>
<dbReference type="PROSITE" id="PS51456">
    <property type="entry name" value="MYOSIN_MOTOR"/>
    <property type="match status" value="1"/>
</dbReference>
<dbReference type="InterPro" id="IPR022742">
    <property type="entry name" value="Hydrolase_4"/>
</dbReference>
<feature type="domain" description="Myosin motor" evidence="9">
    <location>
        <begin position="1"/>
        <end position="634"/>
    </location>
</feature>
<dbReference type="Pfam" id="PF00063">
    <property type="entry name" value="Myosin_head"/>
    <property type="match status" value="1"/>
</dbReference>
<keyword evidence="1 6" id="KW-0547">Nucleotide-binding</keyword>
<feature type="region of interest" description="Actin-binding" evidence="6">
    <location>
        <begin position="514"/>
        <end position="536"/>
    </location>
</feature>
<feature type="compositionally biased region" description="Basic and acidic residues" evidence="8">
    <location>
        <begin position="866"/>
        <end position="882"/>
    </location>
</feature>
<keyword evidence="5 6" id="KW-0009">Actin-binding</keyword>
<evidence type="ECO:0000256" key="7">
    <source>
        <dbReference type="SAM" id="Coils"/>
    </source>
</evidence>
<evidence type="ECO:0000313" key="10">
    <source>
        <dbReference type="EMBL" id="NDV28990.1"/>
    </source>
</evidence>
<comment type="similarity">
    <text evidence="6">Belongs to the TRAFAC class myosin-kinesin ATPase superfamily. Myosin family.</text>
</comment>
<dbReference type="InterPro" id="IPR027417">
    <property type="entry name" value="P-loop_NTPase"/>
</dbReference>
<dbReference type="GO" id="GO:0016459">
    <property type="term" value="C:myosin complex"/>
    <property type="evidence" value="ECO:0007669"/>
    <property type="project" value="UniProtKB-KW"/>
</dbReference>
<dbReference type="Pfam" id="PF12146">
    <property type="entry name" value="Hydrolase_4"/>
    <property type="match status" value="1"/>
</dbReference>
<feature type="coiled-coil region" evidence="7">
    <location>
        <begin position="1056"/>
        <end position="1155"/>
    </location>
</feature>